<evidence type="ECO:0000259" key="2">
    <source>
        <dbReference type="Pfam" id="PF13193"/>
    </source>
</evidence>
<dbReference type="Proteomes" id="UP000668403">
    <property type="component" value="Unassembled WGS sequence"/>
</dbReference>
<dbReference type="InterPro" id="IPR045851">
    <property type="entry name" value="AMP-bd_C_sf"/>
</dbReference>
<protein>
    <submittedName>
        <fullName evidence="3">AMP-binding protein</fullName>
    </submittedName>
</protein>
<reference evidence="3" key="1">
    <citation type="submission" date="2021-03" db="EMBL/GenBank/DDBJ databases">
        <title>Leucobacter chromiisoli sp. nov., isolated from chromium-containing soil of chemical plant.</title>
        <authorList>
            <person name="Xu Z."/>
        </authorList>
    </citation>
    <scope>NUCLEOTIDE SEQUENCE</scope>
    <source>
        <strain evidence="3">K 70/01</strain>
    </source>
</reference>
<dbReference type="Gene3D" id="3.40.50.12780">
    <property type="entry name" value="N-terminal domain of ligase-like"/>
    <property type="match status" value="1"/>
</dbReference>
<feature type="domain" description="AMP-binding enzyme C-terminal" evidence="2">
    <location>
        <begin position="299"/>
        <end position="376"/>
    </location>
</feature>
<dbReference type="InterPro" id="IPR042099">
    <property type="entry name" value="ANL_N_sf"/>
</dbReference>
<dbReference type="Pfam" id="PF00501">
    <property type="entry name" value="AMP-binding"/>
    <property type="match status" value="1"/>
</dbReference>
<comment type="caution">
    <text evidence="3">The sequence shown here is derived from an EMBL/GenBank/DDBJ whole genome shotgun (WGS) entry which is preliminary data.</text>
</comment>
<keyword evidence="4" id="KW-1185">Reference proteome</keyword>
<organism evidence="3 4">
    <name type="scientific">Leucobacter tardus</name>
    <dbReference type="NCBI Taxonomy" id="501483"/>
    <lineage>
        <taxon>Bacteria</taxon>
        <taxon>Bacillati</taxon>
        <taxon>Actinomycetota</taxon>
        <taxon>Actinomycetes</taxon>
        <taxon>Micrococcales</taxon>
        <taxon>Microbacteriaceae</taxon>
        <taxon>Leucobacter</taxon>
    </lineage>
</organism>
<dbReference type="Gene3D" id="3.30.300.30">
    <property type="match status" value="1"/>
</dbReference>
<dbReference type="PANTHER" id="PTHR43767">
    <property type="entry name" value="LONG-CHAIN-FATTY-ACID--COA LIGASE"/>
    <property type="match status" value="1"/>
</dbReference>
<feature type="domain" description="AMP-dependent synthetase/ligase" evidence="1">
    <location>
        <begin position="50"/>
        <end position="219"/>
    </location>
</feature>
<dbReference type="InterPro" id="IPR050237">
    <property type="entry name" value="ATP-dep_AMP-bd_enzyme"/>
</dbReference>
<dbReference type="InterPro" id="IPR020845">
    <property type="entry name" value="AMP-binding_CS"/>
</dbReference>
<gene>
    <name evidence="3" type="ORF">J4H85_03460</name>
</gene>
<accession>A0A939QBA4</accession>
<dbReference type="EMBL" id="JAGFBF010000001">
    <property type="protein sequence ID" value="MBO2989057.1"/>
    <property type="molecule type" value="Genomic_DNA"/>
</dbReference>
<dbReference type="PANTHER" id="PTHR43767:SF1">
    <property type="entry name" value="NONRIBOSOMAL PEPTIDE SYNTHASE PES1 (EUROFUNG)-RELATED"/>
    <property type="match status" value="1"/>
</dbReference>
<sequence length="400" mass="42330">MSSSTPLRAVPTDDRAWLLAALADALSDGPAVLPLAPGADPADVDEVLQLPLPAGTALVIRTSGSSGVPKSVAISAEALRAGAVATHEALGGPGQWLVALPVHLIAGAQMLIRSLVAGTDPVFCDGPDGRFDPEVFVQRAESMDAERRYASLVPVQLARVLDLAEQDRGAADTLRRFAAILVGGQGVSLESRRRAHALGLELRRSYGMTETSGGCVYDGVEIGDTRVRIREGEVQIAGAVLAEGYLGDAALTDAAFIEDRGARWYRTGDAGELLGGMLTVTGRLDRVVISGGINVSLDEVERVVREHDGWGEAVAVPVADAEWGERPGLVRAIADGTDESVGFADLQERVRGELGVAAVPAWATEIDEMPRLANGKPDLQRVRERITMLRDSFRQSARHS</sequence>
<proteinExistence type="predicted"/>
<name>A0A939QBA4_9MICO</name>
<dbReference type="InterPro" id="IPR000873">
    <property type="entry name" value="AMP-dep_synth/lig_dom"/>
</dbReference>
<dbReference type="SUPFAM" id="SSF56801">
    <property type="entry name" value="Acetyl-CoA synthetase-like"/>
    <property type="match status" value="1"/>
</dbReference>
<dbReference type="GO" id="GO:0016878">
    <property type="term" value="F:acid-thiol ligase activity"/>
    <property type="evidence" value="ECO:0007669"/>
    <property type="project" value="UniProtKB-ARBA"/>
</dbReference>
<evidence type="ECO:0000313" key="4">
    <source>
        <dbReference type="Proteomes" id="UP000668403"/>
    </source>
</evidence>
<dbReference type="InterPro" id="IPR025110">
    <property type="entry name" value="AMP-bd_C"/>
</dbReference>
<dbReference type="PROSITE" id="PS00455">
    <property type="entry name" value="AMP_BINDING"/>
    <property type="match status" value="1"/>
</dbReference>
<dbReference type="Pfam" id="PF13193">
    <property type="entry name" value="AMP-binding_C"/>
    <property type="match status" value="1"/>
</dbReference>
<dbReference type="AlphaFoldDB" id="A0A939QBA4"/>
<dbReference type="RefSeq" id="WP_208236885.1">
    <property type="nucleotide sequence ID" value="NZ_BAAAQU010000001.1"/>
</dbReference>
<evidence type="ECO:0000313" key="3">
    <source>
        <dbReference type="EMBL" id="MBO2989057.1"/>
    </source>
</evidence>
<evidence type="ECO:0000259" key="1">
    <source>
        <dbReference type="Pfam" id="PF00501"/>
    </source>
</evidence>